<dbReference type="PANTHER" id="PTHR33021:SF339">
    <property type="entry name" value="OS07G0570600 PROTEIN"/>
    <property type="match status" value="1"/>
</dbReference>
<dbReference type="InterPro" id="IPR039391">
    <property type="entry name" value="Phytocyanin-like"/>
</dbReference>
<sequence>MNNTKSFLVVVAAAAVVMLMLQKTAESAHHVVGDDKGWTVPSNTSAYATWASNHKFVVGDELEFRYKLEDGVVVILKEEFDSCKISHPMIEIKA</sequence>
<name>A0A2P5CQB8_PARAD</name>
<proteinExistence type="predicted"/>
<dbReference type="InterPro" id="IPR003245">
    <property type="entry name" value="Phytocyanin_dom"/>
</dbReference>
<evidence type="ECO:0000256" key="1">
    <source>
        <dbReference type="SAM" id="SignalP"/>
    </source>
</evidence>
<feature type="domain" description="Phytocyanin" evidence="2">
    <location>
        <begin position="28"/>
        <end position="94"/>
    </location>
</feature>
<dbReference type="STRING" id="3476.A0A2P5CQB8"/>
<accession>A0A2P5CQB8</accession>
<evidence type="ECO:0000313" key="3">
    <source>
        <dbReference type="EMBL" id="PON63212.1"/>
    </source>
</evidence>
<reference evidence="4" key="1">
    <citation type="submission" date="2016-06" db="EMBL/GenBank/DDBJ databases">
        <title>Parallel loss of symbiosis genes in relatives of nitrogen-fixing non-legume Parasponia.</title>
        <authorList>
            <person name="Van Velzen R."/>
            <person name="Holmer R."/>
            <person name="Bu F."/>
            <person name="Rutten L."/>
            <person name="Van Zeijl A."/>
            <person name="Liu W."/>
            <person name="Santuari L."/>
            <person name="Cao Q."/>
            <person name="Sharma T."/>
            <person name="Shen D."/>
            <person name="Roswanjaya Y."/>
            <person name="Wardhani T."/>
            <person name="Kalhor M.S."/>
            <person name="Jansen J."/>
            <person name="Van den Hoogen J."/>
            <person name="Gungor B."/>
            <person name="Hartog M."/>
            <person name="Hontelez J."/>
            <person name="Verver J."/>
            <person name="Yang W.-C."/>
            <person name="Schijlen E."/>
            <person name="Repin R."/>
            <person name="Schilthuizen M."/>
            <person name="Schranz E."/>
            <person name="Heidstra R."/>
            <person name="Miyata K."/>
            <person name="Fedorova E."/>
            <person name="Kohlen W."/>
            <person name="Bisseling T."/>
            <person name="Smit S."/>
            <person name="Geurts R."/>
        </authorList>
    </citation>
    <scope>NUCLEOTIDE SEQUENCE [LARGE SCALE GENOMIC DNA]</scope>
    <source>
        <strain evidence="4">cv. WU1-14</strain>
    </source>
</reference>
<dbReference type="SUPFAM" id="SSF49503">
    <property type="entry name" value="Cupredoxins"/>
    <property type="match status" value="1"/>
</dbReference>
<dbReference type="PANTHER" id="PTHR33021">
    <property type="entry name" value="BLUE COPPER PROTEIN"/>
    <property type="match status" value="1"/>
</dbReference>
<dbReference type="Pfam" id="PF02298">
    <property type="entry name" value="Cu_bind_like"/>
    <property type="match status" value="1"/>
</dbReference>
<dbReference type="PROSITE" id="PS51485">
    <property type="entry name" value="PHYTOCYANIN"/>
    <property type="match status" value="1"/>
</dbReference>
<keyword evidence="4" id="KW-1185">Reference proteome</keyword>
<gene>
    <name evidence="3" type="ORF">PanWU01x14_133060</name>
</gene>
<dbReference type="GO" id="GO:0009055">
    <property type="term" value="F:electron transfer activity"/>
    <property type="evidence" value="ECO:0007669"/>
    <property type="project" value="InterPro"/>
</dbReference>
<comment type="caution">
    <text evidence="3">The sequence shown here is derived from an EMBL/GenBank/DDBJ whole genome shotgun (WGS) entry which is preliminary data.</text>
</comment>
<dbReference type="Proteomes" id="UP000237105">
    <property type="component" value="Unassembled WGS sequence"/>
</dbReference>
<dbReference type="EMBL" id="JXTB01000106">
    <property type="protein sequence ID" value="PON63212.1"/>
    <property type="molecule type" value="Genomic_DNA"/>
</dbReference>
<dbReference type="GO" id="GO:0005886">
    <property type="term" value="C:plasma membrane"/>
    <property type="evidence" value="ECO:0007669"/>
    <property type="project" value="TreeGrafter"/>
</dbReference>
<dbReference type="InterPro" id="IPR008972">
    <property type="entry name" value="Cupredoxin"/>
</dbReference>
<dbReference type="OrthoDB" id="5421909at2759"/>
<organism evidence="3 4">
    <name type="scientific">Parasponia andersonii</name>
    <name type="common">Sponia andersonii</name>
    <dbReference type="NCBI Taxonomy" id="3476"/>
    <lineage>
        <taxon>Eukaryota</taxon>
        <taxon>Viridiplantae</taxon>
        <taxon>Streptophyta</taxon>
        <taxon>Embryophyta</taxon>
        <taxon>Tracheophyta</taxon>
        <taxon>Spermatophyta</taxon>
        <taxon>Magnoliopsida</taxon>
        <taxon>eudicotyledons</taxon>
        <taxon>Gunneridae</taxon>
        <taxon>Pentapetalae</taxon>
        <taxon>rosids</taxon>
        <taxon>fabids</taxon>
        <taxon>Rosales</taxon>
        <taxon>Cannabaceae</taxon>
        <taxon>Parasponia</taxon>
    </lineage>
</organism>
<evidence type="ECO:0000259" key="2">
    <source>
        <dbReference type="PROSITE" id="PS51485"/>
    </source>
</evidence>
<feature type="chain" id="PRO_5015152637" evidence="1">
    <location>
        <begin position="28"/>
        <end position="94"/>
    </location>
</feature>
<evidence type="ECO:0000313" key="4">
    <source>
        <dbReference type="Proteomes" id="UP000237105"/>
    </source>
</evidence>
<feature type="signal peptide" evidence="1">
    <location>
        <begin position="1"/>
        <end position="27"/>
    </location>
</feature>
<dbReference type="Gene3D" id="2.60.40.420">
    <property type="entry name" value="Cupredoxins - blue copper proteins"/>
    <property type="match status" value="1"/>
</dbReference>
<keyword evidence="1" id="KW-0732">Signal</keyword>
<protein>
    <submittedName>
        <fullName evidence="3">Cupredoxin</fullName>
    </submittedName>
</protein>
<dbReference type="AlphaFoldDB" id="A0A2P5CQB8"/>